<dbReference type="PROSITE" id="PS51371">
    <property type="entry name" value="CBS"/>
    <property type="match status" value="2"/>
</dbReference>
<evidence type="ECO:0000256" key="1">
    <source>
        <dbReference type="ARBA" id="ARBA00023122"/>
    </source>
</evidence>
<dbReference type="PANTHER" id="PTHR43080">
    <property type="entry name" value="CBS DOMAIN-CONTAINING PROTEIN CBSX3, MITOCHONDRIAL"/>
    <property type="match status" value="1"/>
</dbReference>
<keyword evidence="5" id="KW-1185">Reference proteome</keyword>
<sequence length="142" mass="15241">MLVAEILKDKGQIVFTLSPEAPLAAACAELTARRVGALVVCEGDEVVGILSERDVVHAIAQDGEAALSHPTSRYMTSDVVFAEPTETVAVLMGRMTDRRIRHLPVLKERRLAGVVSIGDVVKCQIAETAREAESLRTYIAAG</sequence>
<dbReference type="EMBL" id="JBEPTF010000004">
    <property type="protein sequence ID" value="MET4684727.1"/>
    <property type="molecule type" value="Genomic_DNA"/>
</dbReference>
<dbReference type="Proteomes" id="UP001549313">
    <property type="component" value="Unassembled WGS sequence"/>
</dbReference>
<organism evidence="4 5">
    <name type="scientific">Brevundimonas faecalis</name>
    <dbReference type="NCBI Taxonomy" id="947378"/>
    <lineage>
        <taxon>Bacteria</taxon>
        <taxon>Pseudomonadati</taxon>
        <taxon>Pseudomonadota</taxon>
        <taxon>Alphaproteobacteria</taxon>
        <taxon>Caulobacterales</taxon>
        <taxon>Caulobacteraceae</taxon>
        <taxon>Brevundimonas</taxon>
    </lineage>
</organism>
<feature type="domain" description="CBS" evidence="3">
    <location>
        <begin position="6"/>
        <end position="67"/>
    </location>
</feature>
<evidence type="ECO:0000313" key="4">
    <source>
        <dbReference type="EMBL" id="MET4684727.1"/>
    </source>
</evidence>
<feature type="domain" description="CBS" evidence="3">
    <location>
        <begin position="75"/>
        <end position="130"/>
    </location>
</feature>
<evidence type="ECO:0000313" key="5">
    <source>
        <dbReference type="Proteomes" id="UP001549313"/>
    </source>
</evidence>
<evidence type="ECO:0000256" key="2">
    <source>
        <dbReference type="PROSITE-ProRule" id="PRU00703"/>
    </source>
</evidence>
<keyword evidence="1 2" id="KW-0129">CBS domain</keyword>
<protein>
    <submittedName>
        <fullName evidence="4">CBS domain-containing protein</fullName>
    </submittedName>
</protein>
<dbReference type="Pfam" id="PF00571">
    <property type="entry name" value="CBS"/>
    <property type="match status" value="2"/>
</dbReference>
<dbReference type="SMART" id="SM00116">
    <property type="entry name" value="CBS"/>
    <property type="match status" value="2"/>
</dbReference>
<gene>
    <name evidence="4" type="ORF">ABIE19_002676</name>
</gene>
<dbReference type="CDD" id="cd04623">
    <property type="entry name" value="CBS_pair_bac_euk"/>
    <property type="match status" value="1"/>
</dbReference>
<name>A0ABV2RDQ8_9CAUL</name>
<dbReference type="InterPro" id="IPR046342">
    <property type="entry name" value="CBS_dom_sf"/>
</dbReference>
<reference evidence="4 5" key="1">
    <citation type="submission" date="2024-06" db="EMBL/GenBank/DDBJ databases">
        <title>Sorghum-associated microbial communities from plants grown in Nebraska, USA.</title>
        <authorList>
            <person name="Schachtman D."/>
        </authorList>
    </citation>
    <scope>NUCLEOTIDE SEQUENCE [LARGE SCALE GENOMIC DNA]</scope>
    <source>
        <strain evidence="4 5">2814</strain>
    </source>
</reference>
<dbReference type="PANTHER" id="PTHR43080:SF2">
    <property type="entry name" value="CBS DOMAIN-CONTAINING PROTEIN"/>
    <property type="match status" value="1"/>
</dbReference>
<dbReference type="Gene3D" id="3.10.580.10">
    <property type="entry name" value="CBS-domain"/>
    <property type="match status" value="1"/>
</dbReference>
<dbReference type="InterPro" id="IPR000644">
    <property type="entry name" value="CBS_dom"/>
</dbReference>
<dbReference type="RefSeq" id="WP_354089699.1">
    <property type="nucleotide sequence ID" value="NZ_JBEPTF010000004.1"/>
</dbReference>
<evidence type="ECO:0000259" key="3">
    <source>
        <dbReference type="PROSITE" id="PS51371"/>
    </source>
</evidence>
<dbReference type="InterPro" id="IPR044725">
    <property type="entry name" value="CBSX3_CBS_dom"/>
</dbReference>
<comment type="caution">
    <text evidence="4">The sequence shown here is derived from an EMBL/GenBank/DDBJ whole genome shotgun (WGS) entry which is preliminary data.</text>
</comment>
<accession>A0ABV2RDQ8</accession>
<dbReference type="SUPFAM" id="SSF54631">
    <property type="entry name" value="CBS-domain pair"/>
    <property type="match status" value="1"/>
</dbReference>
<dbReference type="InterPro" id="IPR051257">
    <property type="entry name" value="Diverse_CBS-Domain"/>
</dbReference>
<proteinExistence type="predicted"/>